<dbReference type="EMBL" id="RJUF01000185">
    <property type="protein sequence ID" value="MCP9765592.1"/>
    <property type="molecule type" value="Genomic_DNA"/>
</dbReference>
<sequence length="71" mass="8307">MIFVIKKFWKEKGNLNTFRITFNPTLSNHYLLLEQGIASKLKYKMHDIGINLKGANSEQRSFFLLLFVGEN</sequence>
<gene>
    <name evidence="1" type="ORF">EGI31_21865</name>
</gene>
<accession>A0AAE3KUI1</accession>
<dbReference type="Proteomes" id="UP001204144">
    <property type="component" value="Unassembled WGS sequence"/>
</dbReference>
<organism evidence="1 2">
    <name type="scientific">Lacihabitans soyangensis</name>
    <dbReference type="NCBI Taxonomy" id="869394"/>
    <lineage>
        <taxon>Bacteria</taxon>
        <taxon>Pseudomonadati</taxon>
        <taxon>Bacteroidota</taxon>
        <taxon>Cytophagia</taxon>
        <taxon>Cytophagales</taxon>
        <taxon>Leadbetterellaceae</taxon>
        <taxon>Lacihabitans</taxon>
    </lineage>
</organism>
<keyword evidence="2" id="KW-1185">Reference proteome</keyword>
<comment type="caution">
    <text evidence="1">The sequence shown here is derived from an EMBL/GenBank/DDBJ whole genome shotgun (WGS) entry which is preliminary data.</text>
</comment>
<protein>
    <submittedName>
        <fullName evidence="1">Uncharacterized protein</fullName>
    </submittedName>
</protein>
<evidence type="ECO:0000313" key="1">
    <source>
        <dbReference type="EMBL" id="MCP9765592.1"/>
    </source>
</evidence>
<name>A0AAE3KUI1_9BACT</name>
<dbReference type="AlphaFoldDB" id="A0AAE3KUI1"/>
<reference evidence="1 2" key="1">
    <citation type="submission" date="2018-11" db="EMBL/GenBank/DDBJ databases">
        <title>Novel bacteria species description.</title>
        <authorList>
            <person name="Han J.-H."/>
        </authorList>
    </citation>
    <scope>NUCLEOTIDE SEQUENCE [LARGE SCALE GENOMIC DNA]</scope>
    <source>
        <strain evidence="1 2">KCTC23259</strain>
    </source>
</reference>
<proteinExistence type="predicted"/>
<dbReference type="RefSeq" id="WP_255039307.1">
    <property type="nucleotide sequence ID" value="NZ_RJUF01000185.1"/>
</dbReference>
<evidence type="ECO:0000313" key="2">
    <source>
        <dbReference type="Proteomes" id="UP001204144"/>
    </source>
</evidence>